<name>U1NCT3_9EURY</name>
<organism evidence="1 2">
    <name type="scientific">Haloquadratum walsbyi J07HQW2</name>
    <dbReference type="NCBI Taxonomy" id="1238425"/>
    <lineage>
        <taxon>Archaea</taxon>
        <taxon>Methanobacteriati</taxon>
        <taxon>Methanobacteriota</taxon>
        <taxon>Stenosarchaea group</taxon>
        <taxon>Halobacteria</taxon>
        <taxon>Halobacteriales</taxon>
        <taxon>Haloferacaceae</taxon>
        <taxon>Haloquadratum</taxon>
    </lineage>
</organism>
<dbReference type="RefSeq" id="WP_021054236.1">
    <property type="nucleotide sequence ID" value="NZ_KE356561.1"/>
</dbReference>
<proteinExistence type="predicted"/>
<gene>
    <name evidence="1" type="ORF">J07HQW2_01186</name>
</gene>
<sequence>MTETNMNKTLETMKANPVWDADSWSHIISAFSADDITIRVWGGDWCDDCRRQLPDFAAAVDAADVPSEQVHEYPVKKNADGEKHGPGVEEYGIDRIPTVVVERENEEVARFIETASVPIAVHLAEQLSR</sequence>
<accession>U1NCT3</accession>
<evidence type="ECO:0000313" key="2">
    <source>
        <dbReference type="Proteomes" id="UP000030710"/>
    </source>
</evidence>
<reference evidence="1 2" key="1">
    <citation type="journal article" date="2013" name="PLoS ONE">
        <title>Assembly-driven community genomics of a hypersaline microbial ecosystem.</title>
        <authorList>
            <person name="Podell S."/>
            <person name="Ugalde J.A."/>
            <person name="Narasingarao P."/>
            <person name="Banfield J.F."/>
            <person name="Heidelberg K.B."/>
            <person name="Allen E.E."/>
        </authorList>
    </citation>
    <scope>NUCLEOTIDE SEQUENCE [LARGE SCALE GENOMIC DNA]</scope>
    <source>
        <strain evidence="2">J07HQW2</strain>
    </source>
</reference>
<dbReference type="AlphaFoldDB" id="U1NCT3"/>
<dbReference type="InterPro" id="IPR036249">
    <property type="entry name" value="Thioredoxin-like_sf"/>
</dbReference>
<dbReference type="STRING" id="1238425.J07HQW2_01186"/>
<dbReference type="Gene3D" id="3.40.30.10">
    <property type="entry name" value="Glutaredoxin"/>
    <property type="match status" value="1"/>
</dbReference>
<dbReference type="SUPFAM" id="SSF52833">
    <property type="entry name" value="Thioredoxin-like"/>
    <property type="match status" value="1"/>
</dbReference>
<dbReference type="HOGENOM" id="CLU_135995_0_0_2"/>
<dbReference type="eggNOG" id="arCOG04633">
    <property type="taxonomic scope" value="Archaea"/>
</dbReference>
<evidence type="ECO:0008006" key="3">
    <source>
        <dbReference type="Google" id="ProtNLM"/>
    </source>
</evidence>
<dbReference type="EMBL" id="KE356561">
    <property type="protein sequence ID" value="ERG94745.1"/>
    <property type="molecule type" value="Genomic_DNA"/>
</dbReference>
<evidence type="ECO:0000313" key="1">
    <source>
        <dbReference type="EMBL" id="ERG94745.1"/>
    </source>
</evidence>
<dbReference type="Proteomes" id="UP000030710">
    <property type="component" value="Unassembled WGS sequence"/>
</dbReference>
<protein>
    <recommendedName>
        <fullName evidence="3">Thioredoxin</fullName>
    </recommendedName>
</protein>